<sequence length="126" mass="14774">MFQKPQNYTENDHFFFQADSELEKVCNAPKDKNGVFKVLELRNGKINLVYIGYTSSGGLFDEIVNGIHIDKNSRKIGWTYQLLKDKTDALDVYWYVTKGKDEQKMEQVEMLKDFIKQTGKLPKWNK</sequence>
<name>A0A3D2SFU8_9BACE</name>
<proteinExistence type="predicted"/>
<gene>
    <name evidence="1" type="ORF">DHW31_06785</name>
</gene>
<organism evidence="1 2">
    <name type="scientific">Bacteroides graminisolvens</name>
    <dbReference type="NCBI Taxonomy" id="477666"/>
    <lineage>
        <taxon>Bacteria</taxon>
        <taxon>Pseudomonadati</taxon>
        <taxon>Bacteroidota</taxon>
        <taxon>Bacteroidia</taxon>
        <taxon>Bacteroidales</taxon>
        <taxon>Bacteroidaceae</taxon>
        <taxon>Bacteroides</taxon>
    </lineage>
</organism>
<dbReference type="EMBL" id="DPVG01000243">
    <property type="protein sequence ID" value="HCK24468.1"/>
    <property type="molecule type" value="Genomic_DNA"/>
</dbReference>
<dbReference type="Proteomes" id="UP000263098">
    <property type="component" value="Unassembled WGS sequence"/>
</dbReference>
<comment type="caution">
    <text evidence="1">The sequence shown here is derived from an EMBL/GenBank/DDBJ whole genome shotgun (WGS) entry which is preliminary data.</text>
</comment>
<accession>A0A3D2SFU8</accession>
<reference evidence="1 2" key="1">
    <citation type="journal article" date="2018" name="Nat. Biotechnol.">
        <title>A standardized bacterial taxonomy based on genome phylogeny substantially revises the tree of life.</title>
        <authorList>
            <person name="Parks D.H."/>
            <person name="Chuvochina M."/>
            <person name="Waite D.W."/>
            <person name="Rinke C."/>
            <person name="Skarshewski A."/>
            <person name="Chaumeil P.A."/>
            <person name="Hugenholtz P."/>
        </authorList>
    </citation>
    <scope>NUCLEOTIDE SEQUENCE [LARGE SCALE GENOMIC DNA]</scope>
    <source>
        <strain evidence="1">UBA9667</strain>
    </source>
</reference>
<evidence type="ECO:0000313" key="2">
    <source>
        <dbReference type="Proteomes" id="UP000263098"/>
    </source>
</evidence>
<protein>
    <submittedName>
        <fullName evidence="1">Uncharacterized protein</fullName>
    </submittedName>
</protein>
<dbReference type="AlphaFoldDB" id="A0A3D2SFU8"/>
<evidence type="ECO:0000313" key="1">
    <source>
        <dbReference type="EMBL" id="HCK24468.1"/>
    </source>
</evidence>